<gene>
    <name evidence="1" type="ORF">CRP01_06650</name>
</gene>
<accession>A0A2D0NFM8</accession>
<dbReference type="EMBL" id="PDUD01000010">
    <property type="protein sequence ID" value="PHN07304.1"/>
    <property type="molecule type" value="Genomic_DNA"/>
</dbReference>
<dbReference type="Proteomes" id="UP000223913">
    <property type="component" value="Unassembled WGS sequence"/>
</dbReference>
<name>A0A2D0NFM8_FLAN2</name>
<evidence type="ECO:0000313" key="1">
    <source>
        <dbReference type="EMBL" id="PHN07304.1"/>
    </source>
</evidence>
<reference evidence="1 2" key="1">
    <citation type="submission" date="2017-10" db="EMBL/GenBank/DDBJ databases">
        <title>The draft genome sequence of Lewinella nigricans NBRC 102662.</title>
        <authorList>
            <person name="Wang K."/>
        </authorList>
    </citation>
    <scope>NUCLEOTIDE SEQUENCE [LARGE SCALE GENOMIC DNA]</scope>
    <source>
        <strain evidence="1 2">NBRC 102662</strain>
    </source>
</reference>
<protein>
    <submittedName>
        <fullName evidence="1">Uncharacterized protein</fullName>
    </submittedName>
</protein>
<proteinExistence type="predicted"/>
<dbReference type="AlphaFoldDB" id="A0A2D0NFM8"/>
<sequence>MENKAFNCPLNAFIKLVCALLLPEWRGVFVLEIATSLGPTFPGKPAHHHHDQMLKYDIRRRFICIYV</sequence>
<keyword evidence="2" id="KW-1185">Reference proteome</keyword>
<organism evidence="1 2">
    <name type="scientific">Flavilitoribacter nigricans (strain ATCC 23147 / DSM 23189 / NBRC 102662 / NCIMB 1420 / SS-2)</name>
    <name type="common">Lewinella nigricans</name>
    <dbReference type="NCBI Taxonomy" id="1122177"/>
    <lineage>
        <taxon>Bacteria</taxon>
        <taxon>Pseudomonadati</taxon>
        <taxon>Bacteroidota</taxon>
        <taxon>Saprospiria</taxon>
        <taxon>Saprospirales</taxon>
        <taxon>Lewinellaceae</taxon>
        <taxon>Flavilitoribacter</taxon>
    </lineage>
</organism>
<comment type="caution">
    <text evidence="1">The sequence shown here is derived from an EMBL/GenBank/DDBJ whole genome shotgun (WGS) entry which is preliminary data.</text>
</comment>
<evidence type="ECO:0000313" key="2">
    <source>
        <dbReference type="Proteomes" id="UP000223913"/>
    </source>
</evidence>